<evidence type="ECO:0000313" key="3">
    <source>
        <dbReference type="Proteomes" id="UP001487740"/>
    </source>
</evidence>
<feature type="region of interest" description="Disordered" evidence="1">
    <location>
        <begin position="1"/>
        <end position="34"/>
    </location>
</feature>
<evidence type="ECO:0000256" key="1">
    <source>
        <dbReference type="SAM" id="MobiDB-lite"/>
    </source>
</evidence>
<comment type="caution">
    <text evidence="2">The sequence shown here is derived from an EMBL/GenBank/DDBJ whole genome shotgun (WGS) entry which is preliminary data.</text>
</comment>
<dbReference type="PANTHER" id="PTHR33244:SF3">
    <property type="entry name" value="PEPTIDASE A2 DOMAIN-CONTAINING PROTEIN"/>
    <property type="match status" value="1"/>
</dbReference>
<evidence type="ECO:0008006" key="4">
    <source>
        <dbReference type="Google" id="ProtNLM"/>
    </source>
</evidence>
<dbReference type="Proteomes" id="UP001487740">
    <property type="component" value="Unassembled WGS sequence"/>
</dbReference>
<evidence type="ECO:0000313" key="2">
    <source>
        <dbReference type="EMBL" id="KAK8400953.1"/>
    </source>
</evidence>
<dbReference type="PANTHER" id="PTHR33244">
    <property type="entry name" value="INTEGRASE CATALYTIC DOMAIN-CONTAINING PROTEIN-RELATED"/>
    <property type="match status" value="1"/>
</dbReference>
<dbReference type="EMBL" id="JARAKH010000009">
    <property type="protein sequence ID" value="KAK8400953.1"/>
    <property type="molecule type" value="Genomic_DNA"/>
</dbReference>
<protein>
    <recommendedName>
        <fullName evidence="4">Gag-like protein</fullName>
    </recommendedName>
</protein>
<feature type="region of interest" description="Disordered" evidence="1">
    <location>
        <begin position="554"/>
        <end position="599"/>
    </location>
</feature>
<feature type="region of interest" description="Disordered" evidence="1">
    <location>
        <begin position="103"/>
        <end position="129"/>
    </location>
</feature>
<accession>A0AAW0UP28</accession>
<name>A0AAW0UP28_SCYPA</name>
<organism evidence="2 3">
    <name type="scientific">Scylla paramamosain</name>
    <name type="common">Mud crab</name>
    <dbReference type="NCBI Taxonomy" id="85552"/>
    <lineage>
        <taxon>Eukaryota</taxon>
        <taxon>Metazoa</taxon>
        <taxon>Ecdysozoa</taxon>
        <taxon>Arthropoda</taxon>
        <taxon>Crustacea</taxon>
        <taxon>Multicrustacea</taxon>
        <taxon>Malacostraca</taxon>
        <taxon>Eumalacostraca</taxon>
        <taxon>Eucarida</taxon>
        <taxon>Decapoda</taxon>
        <taxon>Pleocyemata</taxon>
        <taxon>Brachyura</taxon>
        <taxon>Eubrachyura</taxon>
        <taxon>Portunoidea</taxon>
        <taxon>Portunidae</taxon>
        <taxon>Portuninae</taxon>
        <taxon>Scylla</taxon>
    </lineage>
</organism>
<feature type="compositionally biased region" description="Basic and acidic residues" evidence="1">
    <location>
        <begin position="103"/>
        <end position="117"/>
    </location>
</feature>
<proteinExistence type="predicted"/>
<reference evidence="2 3" key="1">
    <citation type="submission" date="2023-03" db="EMBL/GenBank/DDBJ databases">
        <title>High-quality genome of Scylla paramamosain provides insights in environmental adaptation.</title>
        <authorList>
            <person name="Zhang L."/>
        </authorList>
    </citation>
    <scope>NUCLEOTIDE SEQUENCE [LARGE SCALE GENOMIC DNA]</scope>
    <source>
        <strain evidence="2">LZ_2023a</strain>
        <tissue evidence="2">Muscle</tissue>
    </source>
</reference>
<sequence>MPKGGKKPTPPPALSEGGSPQSSPPPSPSVPGMYKHFAMTVTGKKQHVEVEEQRDEEVVQRIIALDAAATLADVVTLCRSYEATRTAASALRAPPGVRAVSQYRKDKKTDHRTKADARPAVPTLQSSCSNCGKQQHGPKGCPATEAVCHGCRKDRALVTHGKCPAKTVQCNACSRYGHFEKLCKSSNPKSQHSSKPKLQKTKKNSRATIHVVRTQSPLSRVPETSKQEASNVRRVHSTVRVKPTPSPTICIVVTHGERSNTMEMISIGYKCRHHGDRPTTFQHFWASSRNSATANRRLLQRRRIKMFAALGSLQAELTYGKLSCSGWIDVQGALSTPLLSWQHCRELGIIPKDFPRQITDDVSTVGRIRESTSATPVATVQCHRQPASVVVPPPAPSPSLPLHANTSLAEAKEYFLQEYADVLTCVSNPTIDDDALDAETSFSVRSIVTLGAVESLATTATDSDPAMEELRRAAHEDPAYVELLQHIKQGFPSDRYALPNTLRPYWKLLRVQDPTTKRWDKVGTVMGIGKSRDYLVKMPSGRIWWRNRRFLRPSMSPSKDLPPTDATPPGAESPQPALPRRSARIKGRRDAQDTVKAGA</sequence>
<gene>
    <name evidence="2" type="ORF">O3P69_002618</name>
</gene>
<feature type="compositionally biased region" description="Polar residues" evidence="1">
    <location>
        <begin position="213"/>
        <end position="230"/>
    </location>
</feature>
<dbReference type="AlphaFoldDB" id="A0AAW0UP28"/>
<feature type="compositionally biased region" description="Basic residues" evidence="1">
    <location>
        <begin position="192"/>
        <end position="205"/>
    </location>
</feature>
<keyword evidence="3" id="KW-1185">Reference proteome</keyword>
<feature type="region of interest" description="Disordered" evidence="1">
    <location>
        <begin position="184"/>
        <end position="239"/>
    </location>
</feature>